<evidence type="ECO:0000313" key="3">
    <source>
        <dbReference type="EMBL" id="KAJ1185998.1"/>
    </source>
</evidence>
<dbReference type="EMBL" id="JANPWB010000005">
    <property type="protein sequence ID" value="KAJ1185998.1"/>
    <property type="molecule type" value="Genomic_DNA"/>
</dbReference>
<name>A0AAV7UAM8_PLEWA</name>
<accession>A0AAV7UAM8</accession>
<proteinExistence type="predicted"/>
<organism evidence="2 4">
    <name type="scientific">Pleurodeles waltl</name>
    <name type="common">Iberian ribbed newt</name>
    <dbReference type="NCBI Taxonomy" id="8319"/>
    <lineage>
        <taxon>Eukaryota</taxon>
        <taxon>Metazoa</taxon>
        <taxon>Chordata</taxon>
        <taxon>Craniata</taxon>
        <taxon>Vertebrata</taxon>
        <taxon>Euteleostomi</taxon>
        <taxon>Amphibia</taxon>
        <taxon>Batrachia</taxon>
        <taxon>Caudata</taxon>
        <taxon>Salamandroidea</taxon>
        <taxon>Salamandridae</taxon>
        <taxon>Pleurodelinae</taxon>
        <taxon>Pleurodeles</taxon>
    </lineage>
</organism>
<evidence type="ECO:0000313" key="2">
    <source>
        <dbReference type="EMBL" id="KAJ1185997.1"/>
    </source>
</evidence>
<evidence type="ECO:0000313" key="4">
    <source>
        <dbReference type="Proteomes" id="UP001066276"/>
    </source>
</evidence>
<keyword evidence="4" id="KW-1185">Reference proteome</keyword>
<dbReference type="EMBL" id="JANPWB010000005">
    <property type="protein sequence ID" value="KAJ1185997.1"/>
    <property type="molecule type" value="Genomic_DNA"/>
</dbReference>
<sequence>MLNSLRPELYAANEESREVESVLGRVLDSGFFKESPELTGIGLAPSFFFINTLGTDQLLFLCVARSVGRRHSPSRGTPLPGG</sequence>
<protein>
    <submittedName>
        <fullName evidence="2">Uncharacterized protein</fullName>
    </submittedName>
</protein>
<evidence type="ECO:0000313" key="1">
    <source>
        <dbReference type="EMBL" id="KAJ1185996.1"/>
    </source>
</evidence>
<comment type="caution">
    <text evidence="2">The sequence shown here is derived from an EMBL/GenBank/DDBJ whole genome shotgun (WGS) entry which is preliminary data.</text>
</comment>
<dbReference type="EMBL" id="JANPWB010000005">
    <property type="protein sequence ID" value="KAJ1185996.1"/>
    <property type="molecule type" value="Genomic_DNA"/>
</dbReference>
<gene>
    <name evidence="1" type="ORF">NDU88_002781</name>
    <name evidence="2" type="ORF">NDU88_002782</name>
    <name evidence="3" type="ORF">NDU88_002783</name>
</gene>
<dbReference type="AlphaFoldDB" id="A0AAV7UAM8"/>
<reference evidence="2" key="1">
    <citation type="journal article" date="2022" name="bioRxiv">
        <title>Sequencing and chromosome-scale assembly of the giantPleurodeles waltlgenome.</title>
        <authorList>
            <person name="Brown T."/>
            <person name="Elewa A."/>
            <person name="Iarovenko S."/>
            <person name="Subramanian E."/>
            <person name="Araus A.J."/>
            <person name="Petzold A."/>
            <person name="Susuki M."/>
            <person name="Suzuki K.-i.T."/>
            <person name="Hayashi T."/>
            <person name="Toyoda A."/>
            <person name="Oliveira C."/>
            <person name="Osipova E."/>
            <person name="Leigh N.D."/>
            <person name="Simon A."/>
            <person name="Yun M.H."/>
        </authorList>
    </citation>
    <scope>NUCLEOTIDE SEQUENCE</scope>
    <source>
        <strain evidence="2">20211129_DDA</strain>
        <tissue evidence="2">Liver</tissue>
    </source>
</reference>
<dbReference type="Proteomes" id="UP001066276">
    <property type="component" value="Chromosome 3_1"/>
</dbReference>